<dbReference type="Proteomes" id="UP000199337">
    <property type="component" value="Unassembled WGS sequence"/>
</dbReference>
<dbReference type="Pfam" id="PF01258">
    <property type="entry name" value="zf-dskA_traR"/>
    <property type="match status" value="1"/>
</dbReference>
<feature type="domain" description="Formylmethanofuran dehydrogenase subunit E" evidence="5">
    <location>
        <begin position="14"/>
        <end position="150"/>
    </location>
</feature>
<dbReference type="InterPro" id="IPR053194">
    <property type="entry name" value="tRNA_methyltr_O"/>
</dbReference>
<name>A0A1I2U0C8_9FIRM</name>
<keyword evidence="2" id="KW-0863">Zinc-finger</keyword>
<evidence type="ECO:0000259" key="4">
    <source>
        <dbReference type="Pfam" id="PF01258"/>
    </source>
</evidence>
<evidence type="ECO:0000256" key="2">
    <source>
        <dbReference type="ARBA" id="ARBA00022771"/>
    </source>
</evidence>
<dbReference type="STRING" id="341036.SAMN05660649_02436"/>
<evidence type="ECO:0000256" key="1">
    <source>
        <dbReference type="ARBA" id="ARBA00022723"/>
    </source>
</evidence>
<reference evidence="7" key="1">
    <citation type="submission" date="2016-10" db="EMBL/GenBank/DDBJ databases">
        <authorList>
            <person name="Varghese N."/>
            <person name="Submissions S."/>
        </authorList>
    </citation>
    <scope>NUCLEOTIDE SEQUENCE [LARGE SCALE GENOMIC DNA]</scope>
    <source>
        <strain evidence="7">DSM 17038</strain>
    </source>
</reference>
<dbReference type="OrthoDB" id="9804309at2"/>
<dbReference type="PIRSF" id="PIRSF006578">
    <property type="entry name" value="FwdE"/>
    <property type="match status" value="1"/>
</dbReference>
<dbReference type="AlphaFoldDB" id="A0A1I2U0C8"/>
<proteinExistence type="predicted"/>
<evidence type="ECO:0000313" key="6">
    <source>
        <dbReference type="EMBL" id="SFG70592.1"/>
    </source>
</evidence>
<dbReference type="InterPro" id="IPR026328">
    <property type="entry name" value="FmdE"/>
</dbReference>
<dbReference type="Pfam" id="PF02663">
    <property type="entry name" value="FmdE"/>
    <property type="match status" value="1"/>
</dbReference>
<evidence type="ECO:0000259" key="5">
    <source>
        <dbReference type="Pfam" id="PF02663"/>
    </source>
</evidence>
<gene>
    <name evidence="6" type="ORF">SAMN05660649_02436</name>
</gene>
<dbReference type="PANTHER" id="PTHR39418">
    <property type="entry name" value="DEHYDROGENASE-RELATED"/>
    <property type="match status" value="1"/>
</dbReference>
<dbReference type="PANTHER" id="PTHR39418:SF1">
    <property type="entry name" value="DEHYDROGENASE"/>
    <property type="match status" value="1"/>
</dbReference>
<keyword evidence="7" id="KW-1185">Reference proteome</keyword>
<sequence>MCMEKTPWEKAVDFHGHSCPGLAIGFKVSEIALKHLQQMRSQDEELVAVVENDACSIDAVQVMTGCTLGKGNLIYRDLGKQVYTFGSRSGNRALRISVNGDARRPDPEMTELRQKVFGGSASQEDRARFQLAQGRRIEQILHMDENEFCKIEEIDFKFPQKAKIFPSHKCASCGEMVMEPRLRVKNGEFVCLDCFEDYTRGW</sequence>
<organism evidence="6 7">
    <name type="scientific">Desulfotruncus arcticus DSM 17038</name>
    <dbReference type="NCBI Taxonomy" id="1121424"/>
    <lineage>
        <taxon>Bacteria</taxon>
        <taxon>Bacillati</taxon>
        <taxon>Bacillota</taxon>
        <taxon>Clostridia</taxon>
        <taxon>Eubacteriales</taxon>
        <taxon>Desulfallaceae</taxon>
        <taxon>Desulfotruncus</taxon>
    </lineage>
</organism>
<evidence type="ECO:0000313" key="7">
    <source>
        <dbReference type="Proteomes" id="UP000199337"/>
    </source>
</evidence>
<accession>A0A1I2U0C8</accession>
<dbReference type="Gene3D" id="3.30.1330.130">
    <property type="match status" value="1"/>
</dbReference>
<dbReference type="InterPro" id="IPR000962">
    <property type="entry name" value="Znf_DskA_TraR"/>
</dbReference>
<keyword evidence="1" id="KW-0479">Metal-binding</keyword>
<feature type="domain" description="Zinc finger DksA/TraR C4-type" evidence="4">
    <location>
        <begin position="165"/>
        <end position="200"/>
    </location>
</feature>
<dbReference type="EMBL" id="FOOX01000008">
    <property type="protein sequence ID" value="SFG70592.1"/>
    <property type="molecule type" value="Genomic_DNA"/>
</dbReference>
<evidence type="ECO:0000256" key="3">
    <source>
        <dbReference type="ARBA" id="ARBA00022833"/>
    </source>
</evidence>
<dbReference type="InterPro" id="IPR003814">
    <property type="entry name" value="FmdEsu_dom"/>
</dbReference>
<protein>
    <submittedName>
        <fullName evidence="6">Formylmethanofuran dehydrogenase, subunit E</fullName>
    </submittedName>
</protein>
<keyword evidence="3" id="KW-0862">Zinc</keyword>
<dbReference type="SUPFAM" id="SSF143555">
    <property type="entry name" value="FwdE-like"/>
    <property type="match status" value="1"/>
</dbReference>
<dbReference type="GO" id="GO:0008270">
    <property type="term" value="F:zinc ion binding"/>
    <property type="evidence" value="ECO:0007669"/>
    <property type="project" value="UniProtKB-KW"/>
</dbReference>